<accession>A0ABW2BG63</accession>
<evidence type="ECO:0000256" key="2">
    <source>
        <dbReference type="ARBA" id="ARBA00023125"/>
    </source>
</evidence>
<dbReference type="Pfam" id="PF00392">
    <property type="entry name" value="GntR"/>
    <property type="match status" value="1"/>
</dbReference>
<dbReference type="SMART" id="SM00895">
    <property type="entry name" value="FCD"/>
    <property type="match status" value="1"/>
</dbReference>
<dbReference type="CDD" id="cd07377">
    <property type="entry name" value="WHTH_GntR"/>
    <property type="match status" value="1"/>
</dbReference>
<dbReference type="InterPro" id="IPR000524">
    <property type="entry name" value="Tscrpt_reg_HTH_GntR"/>
</dbReference>
<dbReference type="SUPFAM" id="SSF46785">
    <property type="entry name" value="Winged helix' DNA-binding domain"/>
    <property type="match status" value="1"/>
</dbReference>
<dbReference type="InterPro" id="IPR011711">
    <property type="entry name" value="GntR_C"/>
</dbReference>
<evidence type="ECO:0000259" key="5">
    <source>
        <dbReference type="PROSITE" id="PS50949"/>
    </source>
</evidence>
<dbReference type="InterPro" id="IPR036390">
    <property type="entry name" value="WH_DNA-bd_sf"/>
</dbReference>
<organism evidence="6 7">
    <name type="scientific">Methylobacterium komagatae</name>
    <dbReference type="NCBI Taxonomy" id="374425"/>
    <lineage>
        <taxon>Bacteria</taxon>
        <taxon>Pseudomonadati</taxon>
        <taxon>Pseudomonadota</taxon>
        <taxon>Alphaproteobacteria</taxon>
        <taxon>Hyphomicrobiales</taxon>
        <taxon>Methylobacteriaceae</taxon>
        <taxon>Methylobacterium</taxon>
    </lineage>
</organism>
<sequence>MGRGTDGEGGQHPPATAKQRIHGSVARTLGIAILAGRHAPGEVLPGEIEFSEQLGISRTAYREAMRILSAKGLVESKPKTGTRVSARSRWNLLDPDILAWTFESEPSEAFIRDLFELRQIVEPAAAALAAERRSEADLARMERALDAMAHHGLTTPEGRAADRAFHHAVLEATRNAPLLSLSSSIAAAISWTTLYKQRLRALPRNPVPDHRALYEAIRAGDPALAREAMSELIRLALADTEMSMKA</sequence>
<dbReference type="Gene3D" id="1.10.10.10">
    <property type="entry name" value="Winged helix-like DNA-binding domain superfamily/Winged helix DNA-binding domain"/>
    <property type="match status" value="1"/>
</dbReference>
<dbReference type="PROSITE" id="PS50949">
    <property type="entry name" value="HTH_GNTR"/>
    <property type="match status" value="1"/>
</dbReference>
<dbReference type="SMART" id="SM00345">
    <property type="entry name" value="HTH_GNTR"/>
    <property type="match status" value="1"/>
</dbReference>
<keyword evidence="2" id="KW-0238">DNA-binding</keyword>
<dbReference type="PANTHER" id="PTHR43537">
    <property type="entry name" value="TRANSCRIPTIONAL REGULATOR, GNTR FAMILY"/>
    <property type="match status" value="1"/>
</dbReference>
<name>A0ABW2BG63_9HYPH</name>
<gene>
    <name evidence="6" type="ORF">ACFQE0_04420</name>
</gene>
<evidence type="ECO:0000313" key="6">
    <source>
        <dbReference type="EMBL" id="MFC6788939.1"/>
    </source>
</evidence>
<comment type="caution">
    <text evidence="6">The sequence shown here is derived from an EMBL/GenBank/DDBJ whole genome shotgun (WGS) entry which is preliminary data.</text>
</comment>
<dbReference type="EMBL" id="JBHSWN010000001">
    <property type="protein sequence ID" value="MFC6788939.1"/>
    <property type="molecule type" value="Genomic_DNA"/>
</dbReference>
<dbReference type="InterPro" id="IPR036388">
    <property type="entry name" value="WH-like_DNA-bd_sf"/>
</dbReference>
<keyword evidence="7" id="KW-1185">Reference proteome</keyword>
<evidence type="ECO:0000256" key="4">
    <source>
        <dbReference type="SAM" id="MobiDB-lite"/>
    </source>
</evidence>
<keyword evidence="3" id="KW-0804">Transcription</keyword>
<dbReference type="Gene3D" id="1.20.120.530">
    <property type="entry name" value="GntR ligand-binding domain-like"/>
    <property type="match status" value="1"/>
</dbReference>
<evidence type="ECO:0000313" key="7">
    <source>
        <dbReference type="Proteomes" id="UP001596292"/>
    </source>
</evidence>
<keyword evidence="1" id="KW-0805">Transcription regulation</keyword>
<feature type="compositionally biased region" description="Gly residues" evidence="4">
    <location>
        <begin position="1"/>
        <end position="10"/>
    </location>
</feature>
<evidence type="ECO:0000256" key="3">
    <source>
        <dbReference type="ARBA" id="ARBA00023163"/>
    </source>
</evidence>
<feature type="domain" description="HTH gntR-type" evidence="5">
    <location>
        <begin position="19"/>
        <end position="87"/>
    </location>
</feature>
<dbReference type="InterPro" id="IPR008920">
    <property type="entry name" value="TF_FadR/GntR_C"/>
</dbReference>
<dbReference type="PRINTS" id="PR00035">
    <property type="entry name" value="HTHGNTR"/>
</dbReference>
<dbReference type="Pfam" id="PF07729">
    <property type="entry name" value="FCD"/>
    <property type="match status" value="1"/>
</dbReference>
<dbReference type="Proteomes" id="UP001596292">
    <property type="component" value="Unassembled WGS sequence"/>
</dbReference>
<protein>
    <submittedName>
        <fullName evidence="6">FadR/GntR family transcriptional regulator</fullName>
    </submittedName>
</protein>
<dbReference type="PANTHER" id="PTHR43537:SF44">
    <property type="entry name" value="GNTR FAMILY REGULATORY PROTEIN"/>
    <property type="match status" value="1"/>
</dbReference>
<dbReference type="RefSeq" id="WP_378967451.1">
    <property type="nucleotide sequence ID" value="NZ_JBHSWN010000001.1"/>
</dbReference>
<proteinExistence type="predicted"/>
<dbReference type="SUPFAM" id="SSF48008">
    <property type="entry name" value="GntR ligand-binding domain-like"/>
    <property type="match status" value="1"/>
</dbReference>
<reference evidence="7" key="1">
    <citation type="journal article" date="2019" name="Int. J. Syst. Evol. Microbiol.">
        <title>The Global Catalogue of Microorganisms (GCM) 10K type strain sequencing project: providing services to taxonomists for standard genome sequencing and annotation.</title>
        <authorList>
            <consortium name="The Broad Institute Genomics Platform"/>
            <consortium name="The Broad Institute Genome Sequencing Center for Infectious Disease"/>
            <person name="Wu L."/>
            <person name="Ma J."/>
        </authorList>
    </citation>
    <scope>NUCLEOTIDE SEQUENCE [LARGE SCALE GENOMIC DNA]</scope>
    <source>
        <strain evidence="7">CCUG 48316</strain>
    </source>
</reference>
<feature type="region of interest" description="Disordered" evidence="4">
    <location>
        <begin position="1"/>
        <end position="20"/>
    </location>
</feature>
<evidence type="ECO:0000256" key="1">
    <source>
        <dbReference type="ARBA" id="ARBA00023015"/>
    </source>
</evidence>